<sequence length="64" mass="6632">MGSRAPSLRRASLMRFVIKRSSRGPGGELTNRAASAAGFLYASSTSDGSSLTTSCNFFQASLAA</sequence>
<keyword evidence="2" id="KW-1185">Reference proteome</keyword>
<organism evidence="1 2">
    <name type="scientific">Ceraceosorus bombacis</name>
    <dbReference type="NCBI Taxonomy" id="401625"/>
    <lineage>
        <taxon>Eukaryota</taxon>
        <taxon>Fungi</taxon>
        <taxon>Dikarya</taxon>
        <taxon>Basidiomycota</taxon>
        <taxon>Ustilaginomycotina</taxon>
        <taxon>Exobasidiomycetes</taxon>
        <taxon>Ceraceosorales</taxon>
        <taxon>Ceraceosoraceae</taxon>
        <taxon>Ceraceosorus</taxon>
    </lineage>
</organism>
<evidence type="ECO:0000313" key="1">
    <source>
        <dbReference type="EMBL" id="CEH17772.1"/>
    </source>
</evidence>
<dbReference type="AlphaFoldDB" id="A0A0P1BN63"/>
<dbReference type="EMBL" id="CCYA01000265">
    <property type="protein sequence ID" value="CEH17772.1"/>
    <property type="molecule type" value="Genomic_DNA"/>
</dbReference>
<accession>A0A0P1BN63</accession>
<name>A0A0P1BN63_9BASI</name>
<reference evidence="1 2" key="1">
    <citation type="submission" date="2014-09" db="EMBL/GenBank/DDBJ databases">
        <authorList>
            <person name="Magalhaes I.L.F."/>
            <person name="Oliveira U."/>
            <person name="Santos F.R."/>
            <person name="Vidigal T.H.D.A."/>
            <person name="Brescovit A.D."/>
            <person name="Santos A.J."/>
        </authorList>
    </citation>
    <scope>NUCLEOTIDE SEQUENCE [LARGE SCALE GENOMIC DNA]</scope>
</reference>
<protein>
    <submittedName>
        <fullName evidence="1">Uncharacterized protein</fullName>
    </submittedName>
</protein>
<dbReference type="Proteomes" id="UP000054845">
    <property type="component" value="Unassembled WGS sequence"/>
</dbReference>
<proteinExistence type="predicted"/>
<evidence type="ECO:0000313" key="2">
    <source>
        <dbReference type="Proteomes" id="UP000054845"/>
    </source>
</evidence>